<reference evidence="2" key="1">
    <citation type="journal article" date="2019" name="Int. J. Syst. Evol. Microbiol.">
        <title>The Global Catalogue of Microorganisms (GCM) 10K type strain sequencing project: providing services to taxonomists for standard genome sequencing and annotation.</title>
        <authorList>
            <consortium name="The Broad Institute Genomics Platform"/>
            <consortium name="The Broad Institute Genome Sequencing Center for Infectious Disease"/>
            <person name="Wu L."/>
            <person name="Ma J."/>
        </authorList>
    </citation>
    <scope>NUCLEOTIDE SEQUENCE [LARGE SCALE GENOMIC DNA]</scope>
    <source>
        <strain evidence="2">CGMCC 1.12151</strain>
    </source>
</reference>
<accession>A0ABV9MBN0</accession>
<sequence length="172" mass="19768">MREAIINETEKLKGLKLRDVTRAANLISFGLGETISITRRGQTEESPEFALHIQCTWRLSNDSKIVVASQDLFVPRADWPEEDEDFEWHVAGNNRFDERITEFLKAVDGNLVIEEVQVDGLGGLKILMSNSFVLEVFPDSSDESEDWEFWRFFNRRKNSPHFVVSGKGVDYV</sequence>
<evidence type="ECO:0000313" key="2">
    <source>
        <dbReference type="Proteomes" id="UP001595932"/>
    </source>
</evidence>
<evidence type="ECO:0000313" key="1">
    <source>
        <dbReference type="EMBL" id="MFC4712975.1"/>
    </source>
</evidence>
<organism evidence="1 2">
    <name type="scientific">Planococcus dechangensis</name>
    <dbReference type="NCBI Taxonomy" id="1176255"/>
    <lineage>
        <taxon>Bacteria</taxon>
        <taxon>Bacillati</taxon>
        <taxon>Bacillota</taxon>
        <taxon>Bacilli</taxon>
        <taxon>Bacillales</taxon>
        <taxon>Caryophanaceae</taxon>
        <taxon>Planococcus</taxon>
    </lineage>
</organism>
<protein>
    <submittedName>
        <fullName evidence="1">Uncharacterized protein</fullName>
    </submittedName>
</protein>
<dbReference type="RefSeq" id="WP_377278522.1">
    <property type="nucleotide sequence ID" value="NZ_JBHSGL010000005.1"/>
</dbReference>
<keyword evidence="2" id="KW-1185">Reference proteome</keyword>
<gene>
    <name evidence="1" type="ORF">ACFO5U_08900</name>
</gene>
<proteinExistence type="predicted"/>
<dbReference type="Proteomes" id="UP001595932">
    <property type="component" value="Unassembled WGS sequence"/>
</dbReference>
<comment type="caution">
    <text evidence="1">The sequence shown here is derived from an EMBL/GenBank/DDBJ whole genome shotgun (WGS) entry which is preliminary data.</text>
</comment>
<name>A0ABV9MBN0_9BACL</name>
<dbReference type="EMBL" id="JBHSGL010000005">
    <property type="protein sequence ID" value="MFC4712975.1"/>
    <property type="molecule type" value="Genomic_DNA"/>
</dbReference>